<organism evidence="2 3">
    <name type="scientific">Cyclospora cayetanensis</name>
    <dbReference type="NCBI Taxonomy" id="88456"/>
    <lineage>
        <taxon>Eukaryota</taxon>
        <taxon>Sar</taxon>
        <taxon>Alveolata</taxon>
        <taxon>Apicomplexa</taxon>
        <taxon>Conoidasida</taxon>
        <taxon>Coccidia</taxon>
        <taxon>Eucoccidiorida</taxon>
        <taxon>Eimeriorina</taxon>
        <taxon>Eimeriidae</taxon>
        <taxon>Cyclospora</taxon>
    </lineage>
</organism>
<dbReference type="Proteomes" id="UP000515125">
    <property type="component" value="Unplaced"/>
</dbReference>
<dbReference type="RefSeq" id="XP_026191882.1">
    <property type="nucleotide sequence ID" value="XM_026336097.1"/>
</dbReference>
<evidence type="ECO:0000313" key="2">
    <source>
        <dbReference type="Proteomes" id="UP000515125"/>
    </source>
</evidence>
<feature type="region of interest" description="Disordered" evidence="1">
    <location>
        <begin position="828"/>
        <end position="851"/>
    </location>
</feature>
<dbReference type="OrthoDB" id="349520at2759"/>
<feature type="compositionally biased region" description="Polar residues" evidence="1">
    <location>
        <begin position="610"/>
        <end position="623"/>
    </location>
</feature>
<name>A0A6P6RWY6_9EIME</name>
<reference evidence="3" key="1">
    <citation type="submission" date="2025-08" db="UniProtKB">
        <authorList>
            <consortium name="RefSeq"/>
        </authorList>
    </citation>
    <scope>IDENTIFICATION</scope>
</reference>
<accession>A0A6P6RWY6</accession>
<feature type="region of interest" description="Disordered" evidence="1">
    <location>
        <begin position="582"/>
        <end position="649"/>
    </location>
</feature>
<feature type="compositionally biased region" description="Polar residues" evidence="1">
    <location>
        <begin position="587"/>
        <end position="598"/>
    </location>
</feature>
<evidence type="ECO:0000256" key="1">
    <source>
        <dbReference type="SAM" id="MobiDB-lite"/>
    </source>
</evidence>
<feature type="region of interest" description="Disordered" evidence="1">
    <location>
        <begin position="663"/>
        <end position="710"/>
    </location>
</feature>
<feature type="compositionally biased region" description="Low complexity" evidence="1">
    <location>
        <begin position="872"/>
        <end position="889"/>
    </location>
</feature>
<proteinExistence type="predicted"/>
<protein>
    <submittedName>
        <fullName evidence="3">Uncharacterized protein LOC113147019</fullName>
    </submittedName>
</protein>
<feature type="region of interest" description="Disordered" evidence="1">
    <location>
        <begin position="871"/>
        <end position="910"/>
    </location>
</feature>
<feature type="compositionally biased region" description="Polar residues" evidence="1">
    <location>
        <begin position="1041"/>
        <end position="1057"/>
    </location>
</feature>
<feature type="region of interest" description="Disordered" evidence="1">
    <location>
        <begin position="968"/>
        <end position="1057"/>
    </location>
</feature>
<dbReference type="AlphaFoldDB" id="A0A6P6RWY6"/>
<dbReference type="GeneID" id="113147019"/>
<feature type="region of interest" description="Disordered" evidence="1">
    <location>
        <begin position="206"/>
        <end position="302"/>
    </location>
</feature>
<feature type="compositionally biased region" description="Low complexity" evidence="1">
    <location>
        <begin position="624"/>
        <end position="637"/>
    </location>
</feature>
<evidence type="ECO:0000313" key="3">
    <source>
        <dbReference type="RefSeq" id="XP_026191882.1"/>
    </source>
</evidence>
<feature type="compositionally biased region" description="Low complexity" evidence="1">
    <location>
        <begin position="684"/>
        <end position="706"/>
    </location>
</feature>
<feature type="compositionally biased region" description="Basic residues" evidence="1">
    <location>
        <begin position="290"/>
        <end position="300"/>
    </location>
</feature>
<feature type="compositionally biased region" description="Polar residues" evidence="1">
    <location>
        <begin position="470"/>
        <end position="479"/>
    </location>
</feature>
<feature type="region of interest" description="Disordered" evidence="1">
    <location>
        <begin position="723"/>
        <end position="757"/>
    </location>
</feature>
<feature type="compositionally biased region" description="Polar residues" evidence="1">
    <location>
        <begin position="222"/>
        <end position="247"/>
    </location>
</feature>
<feature type="compositionally biased region" description="Polar residues" evidence="1">
    <location>
        <begin position="1017"/>
        <end position="1032"/>
    </location>
</feature>
<feature type="region of interest" description="Disordered" evidence="1">
    <location>
        <begin position="414"/>
        <end position="491"/>
    </location>
</feature>
<sequence length="1124" mass="120381">MRSQYGVTAGCPENIRGLEIIWNLRPITEWRRCYSPGNSARLAFSVISKYESTSSRMRVGNAASSTSPIRNVKLLELNSNRRPPNDGFVVLGSPFSGRTIQSDSLATADTSVAAATTAAATEDATTRGATSILICDGLWCSSSKRNGSRVSSPLGLDDTAPMLKERRPLQQQRLQQQYLHKQVQQCKSDSELSACGSSRSRCSSEGAFLTDSGKGDLEGGTTVRSQPTERASSGTSCRIYSSRTAWQDTTDKSKTADTAAEGSNSSRSTDCRHKSRRRHWTARTSSVASRKARQLHRRSRGALALSQDPNDFFYSEDYSLVDRAAAASSSSVSPCRVTACVAPDDMKQHTVQLPGFQEQKQQLPLLRQNRDSAFAAGDTTARLSSSANTTVPSLAETLDAASATAAAAELRSWKTFSPPRSHPIVKSPHEAGGVPGPSTFRLDSGESGSDQQERPRKAVSTNFRPPGSSRAHQPQQADSGGQRAATTADQKKQAAASFWAVPVKLSSARAMPVAEGATPAAASAGGAYFKKDFASRLYGRRTVRSCVSRWMAGAASTDAAVAAAVEGGKGTYRRTDGTLLRGRRASSRCSTSKGTARRSSPLAVAPRTPSPQLSVESRSQQCNSTIESGSSSSSNCSRRLREAKSGRRLARRAYTTPVDWTCKRGTSDLVPGAPHTATCRRVQRSSTTSRTFRQQQEPQPQEQPQDQLRRPAFVPQLDLSKLQRDEEEEQEGLPCMVQQSRKELQLEQQQQRGDSDTMQLSVERLLEERTFTAPLTSRVVRCNHALFTARVCSALILSQQQETDAALKPPPDSPMSTSALRLALRAHGTGAAGGPAEDGAGESLLEPPAKWERRGPLERVLGMPFVGIHSTSQESPVQQQQQPQSQPEEGGPARHMGSETAGVRPTHPLRRLLRQPTDWGSLCKELVKGASSLSAFLPDTAAATGKHQQPGKNTETAATAVPLSVGDTALEMPHQPPTQPQGSRLIKAKEAAEGGAAMLTRTPATGGTYQHHEGPSNHGSGCSNNAELPSGSSKKHHQKNQDPQKSPSASPSQCNAESNKIATANLRETGLLLGLEATAAASPATASVTPLGPSLPTAQSHWVSYSNLPGKKLDSWWKGTSVGI</sequence>
<gene>
    <name evidence="3" type="primary">LOC113147019</name>
</gene>
<keyword evidence="2" id="KW-1185">Reference proteome</keyword>